<dbReference type="InterPro" id="IPR002898">
    <property type="entry name" value="MotA_ExbB_proton_chnl"/>
</dbReference>
<keyword evidence="12" id="KW-1185">Reference proteome</keyword>
<reference evidence="12" key="1">
    <citation type="journal article" date="2022" name="Int. J. Syst. Evol. Microbiol.">
        <title>Anaeromyxobacter oryzae sp. nov., Anaeromyxobacter diazotrophicus sp. nov. and Anaeromyxobacter paludicola sp. nov., isolated from paddy soils.</title>
        <authorList>
            <person name="Itoh H."/>
            <person name="Xu Z."/>
            <person name="Mise K."/>
            <person name="Masuda Y."/>
            <person name="Ushijima N."/>
            <person name="Hayakawa C."/>
            <person name="Shiratori Y."/>
            <person name="Senoo K."/>
        </authorList>
    </citation>
    <scope>NUCLEOTIDE SEQUENCE [LARGE SCALE GENOMIC DNA]</scope>
    <source>
        <strain evidence="12">Red630</strain>
    </source>
</reference>
<comment type="subcellular location">
    <subcellularLocation>
        <location evidence="1">Cell membrane</location>
        <topology evidence="1">Multi-pass membrane protein</topology>
    </subcellularLocation>
    <subcellularLocation>
        <location evidence="8">Membrane</location>
        <topology evidence="8">Multi-pass membrane protein</topology>
    </subcellularLocation>
</comment>
<gene>
    <name evidence="11" type="ORF">AMPC_25830</name>
</gene>
<dbReference type="PANTHER" id="PTHR30625:SF15">
    <property type="entry name" value="BIOPOLYMER TRANSPORT PROTEIN EXBB"/>
    <property type="match status" value="1"/>
</dbReference>
<feature type="transmembrane region" description="Helical" evidence="9">
    <location>
        <begin position="154"/>
        <end position="181"/>
    </location>
</feature>
<evidence type="ECO:0000313" key="11">
    <source>
        <dbReference type="EMBL" id="BDG09470.1"/>
    </source>
</evidence>
<evidence type="ECO:0000256" key="7">
    <source>
        <dbReference type="ARBA" id="ARBA00023136"/>
    </source>
</evidence>
<evidence type="ECO:0000256" key="3">
    <source>
        <dbReference type="ARBA" id="ARBA00022475"/>
    </source>
</evidence>
<dbReference type="PANTHER" id="PTHR30625">
    <property type="entry name" value="PROTEIN TOLQ"/>
    <property type="match status" value="1"/>
</dbReference>
<evidence type="ECO:0000256" key="6">
    <source>
        <dbReference type="ARBA" id="ARBA00022989"/>
    </source>
</evidence>
<evidence type="ECO:0000256" key="4">
    <source>
        <dbReference type="ARBA" id="ARBA00022692"/>
    </source>
</evidence>
<dbReference type="InterPro" id="IPR050790">
    <property type="entry name" value="ExbB/TolQ_transport"/>
</dbReference>
<dbReference type="RefSeq" id="WP_248341697.1">
    <property type="nucleotide sequence ID" value="NZ_AP025592.1"/>
</dbReference>
<accession>A0ABN6N8D6</accession>
<evidence type="ECO:0000259" key="10">
    <source>
        <dbReference type="Pfam" id="PF01618"/>
    </source>
</evidence>
<keyword evidence="6 9" id="KW-1133">Transmembrane helix</keyword>
<evidence type="ECO:0000256" key="9">
    <source>
        <dbReference type="SAM" id="Phobius"/>
    </source>
</evidence>
<feature type="transmembrane region" description="Helical" evidence="9">
    <location>
        <begin position="201"/>
        <end position="222"/>
    </location>
</feature>
<keyword evidence="3" id="KW-1003">Cell membrane</keyword>
<dbReference type="Pfam" id="PF01618">
    <property type="entry name" value="MotA_ExbB"/>
    <property type="match status" value="1"/>
</dbReference>
<keyword evidence="2 8" id="KW-0813">Transport</keyword>
<name>A0ABN6N8D6_9BACT</name>
<evidence type="ECO:0000313" key="12">
    <source>
        <dbReference type="Proteomes" id="UP001162734"/>
    </source>
</evidence>
<evidence type="ECO:0000256" key="2">
    <source>
        <dbReference type="ARBA" id="ARBA00022448"/>
    </source>
</evidence>
<organism evidence="11 12">
    <name type="scientific">Anaeromyxobacter paludicola</name>
    <dbReference type="NCBI Taxonomy" id="2918171"/>
    <lineage>
        <taxon>Bacteria</taxon>
        <taxon>Pseudomonadati</taxon>
        <taxon>Myxococcota</taxon>
        <taxon>Myxococcia</taxon>
        <taxon>Myxococcales</taxon>
        <taxon>Cystobacterineae</taxon>
        <taxon>Anaeromyxobacteraceae</taxon>
        <taxon>Anaeromyxobacter</taxon>
    </lineage>
</organism>
<dbReference type="Proteomes" id="UP001162734">
    <property type="component" value="Chromosome"/>
</dbReference>
<sequence>MSLPLLSSINHLVLAAEAAPQMSFDLVHMWHTMGPFAKGIAGVLGVMSIYSLGVMGERLVTYARAASASRNFAVQLPGMLKDGKYGDAVALSKKLGRGHISKVLGLAIEEYERGVEINAKGGQAGMGDFDVVAAVNRAVDRSSQRTIADLRRGLGALATVGSTAPFVGLLGTVAGIITAFQAMAATGSGGLGSVSAGIAEALVTTAFGLLVAIPAVMMFNYLTNRVEDMTVDINDSANELVDYFLKEGHTDAAAK</sequence>
<evidence type="ECO:0000256" key="1">
    <source>
        <dbReference type="ARBA" id="ARBA00004651"/>
    </source>
</evidence>
<dbReference type="EMBL" id="AP025592">
    <property type="protein sequence ID" value="BDG09470.1"/>
    <property type="molecule type" value="Genomic_DNA"/>
</dbReference>
<keyword evidence="7 9" id="KW-0472">Membrane</keyword>
<keyword evidence="5 8" id="KW-0653">Protein transport</keyword>
<protein>
    <recommendedName>
        <fullName evidence="10">MotA/TolQ/ExbB proton channel domain-containing protein</fullName>
    </recommendedName>
</protein>
<feature type="transmembrane region" description="Helical" evidence="9">
    <location>
        <begin position="39"/>
        <end position="60"/>
    </location>
</feature>
<evidence type="ECO:0000256" key="8">
    <source>
        <dbReference type="RuleBase" id="RU004057"/>
    </source>
</evidence>
<keyword evidence="4 9" id="KW-0812">Transmembrane</keyword>
<feature type="domain" description="MotA/TolQ/ExbB proton channel" evidence="10">
    <location>
        <begin position="133"/>
        <end position="232"/>
    </location>
</feature>
<evidence type="ECO:0000256" key="5">
    <source>
        <dbReference type="ARBA" id="ARBA00022927"/>
    </source>
</evidence>
<comment type="similarity">
    <text evidence="8">Belongs to the exbB/tolQ family.</text>
</comment>
<proteinExistence type="inferred from homology"/>